<dbReference type="Gene3D" id="3.30.200.20">
    <property type="entry name" value="Phosphorylase Kinase, domain 1"/>
    <property type="match status" value="1"/>
</dbReference>
<evidence type="ECO:0000256" key="2">
    <source>
        <dbReference type="ARBA" id="ARBA00012513"/>
    </source>
</evidence>
<feature type="transmembrane region" description="Helical" evidence="17">
    <location>
        <begin position="188"/>
        <end position="209"/>
    </location>
</feature>
<proteinExistence type="predicted"/>
<feature type="region of interest" description="Disordered" evidence="16">
    <location>
        <begin position="217"/>
        <end position="307"/>
    </location>
</feature>
<feature type="region of interest" description="Disordered" evidence="16">
    <location>
        <begin position="1"/>
        <end position="183"/>
    </location>
</feature>
<feature type="compositionally biased region" description="Pro residues" evidence="16">
    <location>
        <begin position="92"/>
        <end position="123"/>
    </location>
</feature>
<keyword evidence="19" id="KW-0675">Receptor</keyword>
<dbReference type="InterPro" id="IPR000719">
    <property type="entry name" value="Prot_kinase_dom"/>
</dbReference>
<evidence type="ECO:0000256" key="3">
    <source>
        <dbReference type="ARBA" id="ARBA00022475"/>
    </source>
</evidence>
<dbReference type="EMBL" id="AP019303">
    <property type="protein sequence ID" value="BBH08423.1"/>
    <property type="molecule type" value="Genomic_DNA"/>
</dbReference>
<dbReference type="SMART" id="SM00220">
    <property type="entry name" value="S_TKc"/>
    <property type="match status" value="1"/>
</dbReference>
<keyword evidence="11 17" id="KW-1133">Transmembrane helix</keyword>
<dbReference type="PANTHER" id="PTHR47982:SF35">
    <property type="entry name" value="PROLINE-RICH RECEPTOR-LIKE PROTEIN KINASE PERK1-RELATED"/>
    <property type="match status" value="1"/>
</dbReference>
<evidence type="ECO:0000256" key="7">
    <source>
        <dbReference type="ARBA" id="ARBA00022692"/>
    </source>
</evidence>
<feature type="compositionally biased region" description="Basic and acidic residues" evidence="16">
    <location>
        <begin position="76"/>
        <end position="85"/>
    </location>
</feature>
<dbReference type="SUPFAM" id="SSF56112">
    <property type="entry name" value="Protein kinase-like (PK-like)"/>
    <property type="match status" value="1"/>
</dbReference>
<dbReference type="GO" id="GO:0005524">
    <property type="term" value="F:ATP binding"/>
    <property type="evidence" value="ECO:0007669"/>
    <property type="project" value="UniProtKB-UniRule"/>
</dbReference>
<evidence type="ECO:0000256" key="17">
    <source>
        <dbReference type="SAM" id="Phobius"/>
    </source>
</evidence>
<evidence type="ECO:0000256" key="14">
    <source>
        <dbReference type="ARBA" id="ARBA00048679"/>
    </source>
</evidence>
<dbReference type="PRINTS" id="PR01217">
    <property type="entry name" value="PRICHEXTENSN"/>
</dbReference>
<keyword evidence="6" id="KW-0808">Transferase</keyword>
<dbReference type="GO" id="GO:0005886">
    <property type="term" value="C:plasma membrane"/>
    <property type="evidence" value="ECO:0007669"/>
    <property type="project" value="UniProtKB-SubCell"/>
</dbReference>
<gene>
    <name evidence="19" type="ORF">Prudu_020608</name>
</gene>
<dbReference type="Pfam" id="PF07714">
    <property type="entry name" value="PK_Tyr_Ser-Thr"/>
    <property type="match status" value="1"/>
</dbReference>
<dbReference type="InterPro" id="IPR001245">
    <property type="entry name" value="Ser-Thr/Tyr_kinase_cat_dom"/>
</dbReference>
<keyword evidence="12 17" id="KW-0472">Membrane</keyword>
<feature type="compositionally biased region" description="Polar residues" evidence="16">
    <location>
        <begin position="632"/>
        <end position="644"/>
    </location>
</feature>
<feature type="compositionally biased region" description="Pro residues" evidence="16">
    <location>
        <begin position="131"/>
        <end position="156"/>
    </location>
</feature>
<dbReference type="InterPro" id="IPR017441">
    <property type="entry name" value="Protein_kinase_ATP_BS"/>
</dbReference>
<evidence type="ECO:0000256" key="12">
    <source>
        <dbReference type="ARBA" id="ARBA00023136"/>
    </source>
</evidence>
<feature type="domain" description="Protein kinase" evidence="18">
    <location>
        <begin position="327"/>
        <end position="569"/>
    </location>
</feature>
<evidence type="ECO:0000259" key="18">
    <source>
        <dbReference type="PROSITE" id="PS50011"/>
    </source>
</evidence>
<feature type="compositionally biased region" description="Basic residues" evidence="16">
    <location>
        <begin position="50"/>
        <end position="75"/>
    </location>
</feature>
<dbReference type="AlphaFoldDB" id="A0A4Y1RXG6"/>
<feature type="region of interest" description="Disordered" evidence="16">
    <location>
        <begin position="613"/>
        <end position="663"/>
    </location>
</feature>
<dbReference type="InterPro" id="IPR011009">
    <property type="entry name" value="Kinase-like_dom_sf"/>
</dbReference>
<evidence type="ECO:0000256" key="13">
    <source>
        <dbReference type="ARBA" id="ARBA00047899"/>
    </source>
</evidence>
<comment type="subcellular location">
    <subcellularLocation>
        <location evidence="1">Cell membrane</location>
        <topology evidence="1">Single-pass membrane protein</topology>
    </subcellularLocation>
</comment>
<keyword evidence="7 17" id="KW-0812">Transmembrane</keyword>
<feature type="binding site" evidence="15">
    <location>
        <position position="355"/>
    </location>
    <ligand>
        <name>ATP</name>
        <dbReference type="ChEBI" id="CHEBI:30616"/>
    </ligand>
</feature>
<evidence type="ECO:0000256" key="5">
    <source>
        <dbReference type="ARBA" id="ARBA00022553"/>
    </source>
</evidence>
<dbReference type="PROSITE" id="PS00107">
    <property type="entry name" value="PROTEIN_KINASE_ATP"/>
    <property type="match status" value="1"/>
</dbReference>
<keyword evidence="9 19" id="KW-0418">Kinase</keyword>
<dbReference type="EC" id="2.7.11.1" evidence="2"/>
<keyword evidence="3" id="KW-1003">Cell membrane</keyword>
<dbReference type="FunFam" id="1.10.510.10:FF:000239">
    <property type="entry name" value="Proline-rich receptor-like protein kinase PERK1"/>
    <property type="match status" value="1"/>
</dbReference>
<keyword evidence="8 15" id="KW-0547">Nucleotide-binding</keyword>
<keyword evidence="5" id="KW-0597">Phosphoprotein</keyword>
<feature type="compositionally biased region" description="Pro residues" evidence="16">
    <location>
        <begin position="262"/>
        <end position="281"/>
    </location>
</feature>
<dbReference type="PROSITE" id="PS00108">
    <property type="entry name" value="PROTEIN_KINASE_ST"/>
    <property type="match status" value="1"/>
</dbReference>
<evidence type="ECO:0000256" key="16">
    <source>
        <dbReference type="SAM" id="MobiDB-lite"/>
    </source>
</evidence>
<evidence type="ECO:0000256" key="10">
    <source>
        <dbReference type="ARBA" id="ARBA00022840"/>
    </source>
</evidence>
<dbReference type="Gene3D" id="1.10.510.10">
    <property type="entry name" value="Transferase(Phosphotransferase) domain 1"/>
    <property type="match status" value="1"/>
</dbReference>
<dbReference type="GO" id="GO:0004674">
    <property type="term" value="F:protein serine/threonine kinase activity"/>
    <property type="evidence" value="ECO:0007669"/>
    <property type="project" value="UniProtKB-KW"/>
</dbReference>
<evidence type="ECO:0000256" key="8">
    <source>
        <dbReference type="ARBA" id="ARBA00022741"/>
    </source>
</evidence>
<dbReference type="InterPro" id="IPR008271">
    <property type="entry name" value="Ser/Thr_kinase_AS"/>
</dbReference>
<evidence type="ECO:0000256" key="11">
    <source>
        <dbReference type="ARBA" id="ARBA00022989"/>
    </source>
</evidence>
<sequence length="663" mass="71316">MKKSERERKKKQQKYLPNSETNKANAICLCLSALSPAMSSPPPGTTPPLLRRRRRRTQPHHQQLRHRLRHPRHRPERATTVDPERATTVTPSAPPPSTPSAPPPSTPSAPPPATPSSPPPPSSTTPTTPSTTPPPASSASPPPPSSSSSRSPPPPTSSGTTPSTRSPPPPKSVSPPSPPSPSNLDSGVIIGIAIGAVAIFAVLTIFCIFCTKKKKRRRRDDENYYIPPPPPPGPKDDPYGGPPHRWQQNLPPAEHVVTMMPKPSPPPAPASQCSPPPPPPFTSSSGGSGSNYSGGETPLPPPPPGYTLGFSKSTFTYEELALATEGFSDSNLLGQGGFGYVHKGVLPNGKEVAVKQLKAGSGQGEREFQAEVEIISRKGRPTMDWPTRLKIALGSAKGLAYLHEDCHPKIIHRDIKAANILLDFKFEAKVADFGLAKLSSDVNTHVSTRVMGTFGYLAPEYASSGKLTDKSDVFSFGVMLLELITGRRPVDASQTFMEDSLVDWARPVLTRALEERNFDGLVDPKLQNSFDPNEMARMVACAAACVRHSARRRPRMSQVVRALEGDVSLSDLNEGIRPGQSNVYSSYGSSDYDTSQYKEDMKKFRKMALGSQEYGGSSEYSAPTSEYGLYPSGSSSGEGQSRLTTGEMEMGRIKNSKGFSGTS</sequence>
<keyword evidence="4" id="KW-0723">Serine/threonine-protein kinase</keyword>
<dbReference type="PROSITE" id="PS50011">
    <property type="entry name" value="PROTEIN_KINASE_DOM"/>
    <property type="match status" value="1"/>
</dbReference>
<evidence type="ECO:0000256" key="1">
    <source>
        <dbReference type="ARBA" id="ARBA00004162"/>
    </source>
</evidence>
<comment type="catalytic activity">
    <reaction evidence="14">
        <text>L-seryl-[protein] + ATP = O-phospho-L-seryl-[protein] + ADP + H(+)</text>
        <dbReference type="Rhea" id="RHEA:17989"/>
        <dbReference type="Rhea" id="RHEA-COMP:9863"/>
        <dbReference type="Rhea" id="RHEA-COMP:11604"/>
        <dbReference type="ChEBI" id="CHEBI:15378"/>
        <dbReference type="ChEBI" id="CHEBI:29999"/>
        <dbReference type="ChEBI" id="CHEBI:30616"/>
        <dbReference type="ChEBI" id="CHEBI:83421"/>
        <dbReference type="ChEBI" id="CHEBI:456216"/>
        <dbReference type="EC" id="2.7.11.1"/>
    </reaction>
</comment>
<evidence type="ECO:0000256" key="6">
    <source>
        <dbReference type="ARBA" id="ARBA00022679"/>
    </source>
</evidence>
<evidence type="ECO:0000256" key="9">
    <source>
        <dbReference type="ARBA" id="ARBA00022777"/>
    </source>
</evidence>
<feature type="compositionally biased region" description="Polar residues" evidence="16">
    <location>
        <begin position="15"/>
        <end position="24"/>
    </location>
</feature>
<keyword evidence="10 15" id="KW-0067">ATP-binding</keyword>
<dbReference type="PANTHER" id="PTHR47982">
    <property type="entry name" value="PROLINE-RICH RECEPTOR-LIKE PROTEIN KINASE PERK4"/>
    <property type="match status" value="1"/>
</dbReference>
<name>A0A4Y1RXG6_PRUDU</name>
<organism evidence="19">
    <name type="scientific">Prunus dulcis</name>
    <name type="common">Almond</name>
    <name type="synonym">Amygdalus dulcis</name>
    <dbReference type="NCBI Taxonomy" id="3755"/>
    <lineage>
        <taxon>Eukaryota</taxon>
        <taxon>Viridiplantae</taxon>
        <taxon>Streptophyta</taxon>
        <taxon>Embryophyta</taxon>
        <taxon>Tracheophyta</taxon>
        <taxon>Spermatophyta</taxon>
        <taxon>Magnoliopsida</taxon>
        <taxon>eudicotyledons</taxon>
        <taxon>Gunneridae</taxon>
        <taxon>Pentapetalae</taxon>
        <taxon>rosids</taxon>
        <taxon>fabids</taxon>
        <taxon>Rosales</taxon>
        <taxon>Rosaceae</taxon>
        <taxon>Amygdaloideae</taxon>
        <taxon>Amygdaleae</taxon>
        <taxon>Prunus</taxon>
    </lineage>
</organism>
<evidence type="ECO:0000256" key="4">
    <source>
        <dbReference type="ARBA" id="ARBA00022527"/>
    </source>
</evidence>
<reference evidence="19" key="1">
    <citation type="journal article" date="2019" name="Science">
        <title>Mutation of a bHLH transcription factor allowed almond domestication.</title>
        <authorList>
            <person name="Sanchez-Perez R."/>
            <person name="Pavan S."/>
            <person name="Mazzeo R."/>
            <person name="Moldovan C."/>
            <person name="Aiese Cigliano R."/>
            <person name="Del Cueto J."/>
            <person name="Ricciardi F."/>
            <person name="Lotti C."/>
            <person name="Ricciardi L."/>
            <person name="Dicenta F."/>
            <person name="Lopez-Marques R.L."/>
            <person name="Lindberg Moller B."/>
        </authorList>
    </citation>
    <scope>NUCLEOTIDE SEQUENCE</scope>
</reference>
<protein>
    <recommendedName>
        <fullName evidence="2">non-specific serine/threonine protein kinase</fullName>
        <ecNumber evidence="2">2.7.11.1</ecNumber>
    </recommendedName>
</protein>
<evidence type="ECO:0000313" key="19">
    <source>
        <dbReference type="EMBL" id="BBH08423.1"/>
    </source>
</evidence>
<dbReference type="InterPro" id="IPR047117">
    <property type="entry name" value="PERK1-13-like"/>
</dbReference>
<accession>A0A4Y1RXG6</accession>
<feature type="compositionally biased region" description="Pro residues" evidence="16">
    <location>
        <begin position="165"/>
        <end position="181"/>
    </location>
</feature>
<comment type="catalytic activity">
    <reaction evidence="13">
        <text>L-threonyl-[protein] + ATP = O-phospho-L-threonyl-[protein] + ADP + H(+)</text>
        <dbReference type="Rhea" id="RHEA:46608"/>
        <dbReference type="Rhea" id="RHEA-COMP:11060"/>
        <dbReference type="Rhea" id="RHEA-COMP:11605"/>
        <dbReference type="ChEBI" id="CHEBI:15378"/>
        <dbReference type="ChEBI" id="CHEBI:30013"/>
        <dbReference type="ChEBI" id="CHEBI:30616"/>
        <dbReference type="ChEBI" id="CHEBI:61977"/>
        <dbReference type="ChEBI" id="CHEBI:456216"/>
        <dbReference type="EC" id="2.7.11.1"/>
    </reaction>
</comment>
<evidence type="ECO:0000256" key="15">
    <source>
        <dbReference type="PROSITE-ProRule" id="PRU10141"/>
    </source>
</evidence>
<feature type="compositionally biased region" description="Low complexity" evidence="16">
    <location>
        <begin position="282"/>
        <end position="295"/>
    </location>
</feature>